<sequence length="429" mass="46829">MADHGADGRPAESVRRALHDAIVPCDTVDPFDPLTDLAAFGTTVGDATVVGLGEPSHGTREVFRLKHRLFRYLVTECGCRTFAIEANVSEAFALDAYVKEGDGTARDRLLDSAVHDVWHCESVLALLEWIRSYNERHPDDQIGVAGFDMQHNETTADHLRSYLETVDPDFFDRIESDLTAVELPAKDEQDVESLQAYGEACDRVATALTDRFDESRQAYVEQTSPEAFERARHQVRVLGQAARQFDALEPGEQSFDHVGIRDEAMAENVARLVGTEDDLVAVWAHNDHVKRGSLASGRYGDMDSMGERLAARDDVDYVPVGISIGSGSVRSYSPDAGRYEVYPVSDLPAGSLPATLTDTGLDVGYLDLTDLSETGPLGEWFARGPARYSITGTAIDGDPVGSVESNPKRDFDGLAFVRKSSPAVGLTDE</sequence>
<dbReference type="GO" id="GO:0016787">
    <property type="term" value="F:hydrolase activity"/>
    <property type="evidence" value="ECO:0007669"/>
    <property type="project" value="UniProtKB-KW"/>
</dbReference>
<dbReference type="RefSeq" id="WP_227231179.1">
    <property type="nucleotide sequence ID" value="NZ_JAJCVJ010000003.1"/>
</dbReference>
<dbReference type="Gene3D" id="3.40.1660.10">
    <property type="entry name" value="EreA-like (biosynthetic domain)"/>
    <property type="match status" value="1"/>
</dbReference>
<dbReference type="PANTHER" id="PTHR31299:SF0">
    <property type="entry name" value="ESTERASE, PUTATIVE (AFU_ORTHOLOGUE AFUA_1G05850)-RELATED"/>
    <property type="match status" value="1"/>
</dbReference>
<dbReference type="SUPFAM" id="SSF159501">
    <property type="entry name" value="EreA/ChaN-like"/>
    <property type="match status" value="1"/>
</dbReference>
<dbReference type="AlphaFoldDB" id="A0ABD5RGB0"/>
<dbReference type="Pfam" id="PF05139">
    <property type="entry name" value="Erythro_esteras"/>
    <property type="match status" value="1"/>
</dbReference>
<dbReference type="InterPro" id="IPR052036">
    <property type="entry name" value="Hydrolase/PRTase-associated"/>
</dbReference>
<evidence type="ECO:0000313" key="1">
    <source>
        <dbReference type="EMBL" id="MFC5369124.1"/>
    </source>
</evidence>
<dbReference type="PANTHER" id="PTHR31299">
    <property type="entry name" value="ESTERASE, PUTATIVE (AFU_ORTHOLOGUE AFUA_1G05850)-RELATED"/>
    <property type="match status" value="1"/>
</dbReference>
<accession>A0ABD5RGB0</accession>
<protein>
    <submittedName>
        <fullName evidence="1">Erythromycin esterase family protein</fullName>
        <ecNumber evidence="1">3.1.1.-</ecNumber>
    </submittedName>
</protein>
<dbReference type="EMBL" id="JBHSKX010000004">
    <property type="protein sequence ID" value="MFC5369124.1"/>
    <property type="molecule type" value="Genomic_DNA"/>
</dbReference>
<dbReference type="Gene3D" id="3.30.1870.10">
    <property type="entry name" value="EreA-like, domain 2"/>
    <property type="match status" value="1"/>
</dbReference>
<dbReference type="Proteomes" id="UP001596201">
    <property type="component" value="Unassembled WGS sequence"/>
</dbReference>
<proteinExistence type="predicted"/>
<dbReference type="EC" id="3.1.1.-" evidence="1"/>
<organism evidence="1 2">
    <name type="scientific">Salinirubrum litoreum</name>
    <dbReference type="NCBI Taxonomy" id="1126234"/>
    <lineage>
        <taxon>Archaea</taxon>
        <taxon>Methanobacteriati</taxon>
        <taxon>Methanobacteriota</taxon>
        <taxon>Stenosarchaea group</taxon>
        <taxon>Halobacteria</taxon>
        <taxon>Halobacteriales</taxon>
        <taxon>Haloferacaceae</taxon>
        <taxon>Salinirubrum</taxon>
    </lineage>
</organism>
<dbReference type="InterPro" id="IPR014622">
    <property type="entry name" value="UCP036794_erythomycin"/>
</dbReference>
<keyword evidence="1" id="KW-0378">Hydrolase</keyword>
<comment type="caution">
    <text evidence="1">The sequence shown here is derived from an EMBL/GenBank/DDBJ whole genome shotgun (WGS) entry which is preliminary data.</text>
</comment>
<dbReference type="Gene3D" id="1.20.1440.30">
    <property type="entry name" value="Biosynthetic Protein domain"/>
    <property type="match status" value="1"/>
</dbReference>
<reference evidence="1 2" key="1">
    <citation type="journal article" date="2019" name="Int. J. Syst. Evol. Microbiol.">
        <title>The Global Catalogue of Microorganisms (GCM) 10K type strain sequencing project: providing services to taxonomists for standard genome sequencing and annotation.</title>
        <authorList>
            <consortium name="The Broad Institute Genomics Platform"/>
            <consortium name="The Broad Institute Genome Sequencing Center for Infectious Disease"/>
            <person name="Wu L."/>
            <person name="Ma J."/>
        </authorList>
    </citation>
    <scope>NUCLEOTIDE SEQUENCE [LARGE SCALE GENOMIC DNA]</scope>
    <source>
        <strain evidence="1 2">CGMCC 1.12237</strain>
    </source>
</reference>
<evidence type="ECO:0000313" key="2">
    <source>
        <dbReference type="Proteomes" id="UP001596201"/>
    </source>
</evidence>
<dbReference type="CDD" id="cd14728">
    <property type="entry name" value="Ere-like"/>
    <property type="match status" value="1"/>
</dbReference>
<keyword evidence="2" id="KW-1185">Reference proteome</keyword>
<dbReference type="InterPro" id="IPR007815">
    <property type="entry name" value="Emycin_Estase"/>
</dbReference>
<gene>
    <name evidence="1" type="ORF">ACFPJ5_19520</name>
</gene>
<name>A0ABD5RGB0_9EURY</name>
<dbReference type="PIRSF" id="PIRSF036794">
    <property type="entry name" value="UCP_erythr_ester"/>
    <property type="match status" value="1"/>
</dbReference>